<organism evidence="2 3">
    <name type="scientific">Nocardia veterana</name>
    <dbReference type="NCBI Taxonomy" id="132249"/>
    <lineage>
        <taxon>Bacteria</taxon>
        <taxon>Bacillati</taxon>
        <taxon>Actinomycetota</taxon>
        <taxon>Actinomycetes</taxon>
        <taxon>Mycobacteriales</taxon>
        <taxon>Nocardiaceae</taxon>
        <taxon>Nocardia</taxon>
    </lineage>
</organism>
<dbReference type="Pfam" id="PF11338">
    <property type="entry name" value="DUF3140"/>
    <property type="match status" value="1"/>
</dbReference>
<feature type="region of interest" description="Disordered" evidence="1">
    <location>
        <begin position="83"/>
        <end position="112"/>
    </location>
</feature>
<accession>A0A7X6M0A4</accession>
<dbReference type="InterPro" id="IPR021487">
    <property type="entry name" value="DUF3140"/>
</dbReference>
<evidence type="ECO:0000313" key="2">
    <source>
        <dbReference type="EMBL" id="NKY87883.1"/>
    </source>
</evidence>
<name>A0A7X6M0A4_9NOCA</name>
<feature type="region of interest" description="Disordered" evidence="1">
    <location>
        <begin position="29"/>
        <end position="48"/>
    </location>
</feature>
<dbReference type="EMBL" id="JAAXPE010000022">
    <property type="protein sequence ID" value="NKY87883.1"/>
    <property type="molecule type" value="Genomic_DNA"/>
</dbReference>
<evidence type="ECO:0000313" key="3">
    <source>
        <dbReference type="Proteomes" id="UP000523447"/>
    </source>
</evidence>
<comment type="caution">
    <text evidence="2">The sequence shown here is derived from an EMBL/GenBank/DDBJ whole genome shotgun (WGS) entry which is preliminary data.</text>
</comment>
<dbReference type="PANTHER" id="PTHR40630">
    <property type="entry name" value="POSSIBLE DNA-BINDING PROTEIN"/>
    <property type="match status" value="1"/>
</dbReference>
<keyword evidence="3" id="KW-1185">Reference proteome</keyword>
<reference evidence="2 3" key="1">
    <citation type="submission" date="2020-04" db="EMBL/GenBank/DDBJ databases">
        <title>MicrobeNet Type strains.</title>
        <authorList>
            <person name="Nicholson A.C."/>
        </authorList>
    </citation>
    <scope>NUCLEOTIDE SEQUENCE [LARGE SCALE GENOMIC DNA]</scope>
    <source>
        <strain evidence="2 3">DSM 44445</strain>
    </source>
</reference>
<protein>
    <submittedName>
        <fullName evidence="2">DUF3140 domain-containing protein</fullName>
    </submittedName>
</protein>
<gene>
    <name evidence="2" type="ORF">HGA07_19890</name>
</gene>
<dbReference type="AlphaFoldDB" id="A0A7X6M0A4"/>
<dbReference type="Proteomes" id="UP000523447">
    <property type="component" value="Unassembled WGS sequence"/>
</dbReference>
<sequence>MAETEVDDQLWDRFHHLVNMTSRQLGDWLRTEGAGSDAETEPDHAGPELGRQVLAILGKRRTDVNADDVAVMRRVVERITELRGEAGDEAAAGDDRRRRGLMSLGHDPLQSP</sequence>
<dbReference type="RefSeq" id="WP_040724616.1">
    <property type="nucleotide sequence ID" value="NZ_CAWPHS010000015.1"/>
</dbReference>
<evidence type="ECO:0000256" key="1">
    <source>
        <dbReference type="SAM" id="MobiDB-lite"/>
    </source>
</evidence>
<proteinExistence type="predicted"/>
<dbReference type="PANTHER" id="PTHR40630:SF1">
    <property type="entry name" value="DNA-BINDING PROTEIN"/>
    <property type="match status" value="1"/>
</dbReference>